<dbReference type="AlphaFoldDB" id="A0A4Z1JDI8"/>
<reference evidence="1 2" key="1">
    <citation type="submission" date="2017-12" db="EMBL/GenBank/DDBJ databases">
        <title>Comparative genomics of Botrytis spp.</title>
        <authorList>
            <person name="Valero-Jimenez C.A."/>
            <person name="Tapia P."/>
            <person name="Veloso J."/>
            <person name="Silva-Moreno E."/>
            <person name="Staats M."/>
            <person name="Valdes J.H."/>
            <person name="Van Kan J.A.L."/>
        </authorList>
    </citation>
    <scope>NUCLEOTIDE SEQUENCE [LARGE SCALE GENOMIC DNA]</scope>
    <source>
        <strain evidence="1 2">Be9601</strain>
    </source>
</reference>
<gene>
    <name evidence="1" type="ORF">BELL_0546g00030</name>
</gene>
<accession>A0A4Z1JDI8</accession>
<name>A0A4Z1JDI8_9HELO</name>
<proteinExistence type="predicted"/>
<evidence type="ECO:0000313" key="2">
    <source>
        <dbReference type="Proteomes" id="UP000297229"/>
    </source>
</evidence>
<comment type="caution">
    <text evidence="1">The sequence shown here is derived from an EMBL/GenBank/DDBJ whole genome shotgun (WGS) entry which is preliminary data.</text>
</comment>
<keyword evidence="2" id="KW-1185">Reference proteome</keyword>
<evidence type="ECO:0000313" key="1">
    <source>
        <dbReference type="EMBL" id="TGO71648.1"/>
    </source>
</evidence>
<dbReference type="Proteomes" id="UP000297229">
    <property type="component" value="Unassembled WGS sequence"/>
</dbReference>
<organism evidence="1 2">
    <name type="scientific">Botrytis elliptica</name>
    <dbReference type="NCBI Taxonomy" id="278938"/>
    <lineage>
        <taxon>Eukaryota</taxon>
        <taxon>Fungi</taxon>
        <taxon>Dikarya</taxon>
        <taxon>Ascomycota</taxon>
        <taxon>Pezizomycotina</taxon>
        <taxon>Leotiomycetes</taxon>
        <taxon>Helotiales</taxon>
        <taxon>Sclerotiniaceae</taxon>
        <taxon>Botrytis</taxon>
    </lineage>
</organism>
<sequence length="268" mass="30328">MSNEMLESLRTLSHEEYARKLSGPKITLRVGLVDFKLHQRLASEYVKKLNAAIEDSDTSSKVVVEVRNEWPIVVKTLIDILYARDIDKCAEYNDEASAHLTADEMSVMHPPQQPSTKLQIMIEVARLSAELQVSCDDVARVTTKEIVGVLTPMDKRQELESNHIITIFDITYYNPEIFEGLREFLAKIAAVEYVKVVFAEKAVQRGRRARAVAVFKYKKAFDDDIEAQALVATYAVEICAGIWGHGKTSHDLFGRDLITNEAFTVYKD</sequence>
<protein>
    <submittedName>
        <fullName evidence="1">Uncharacterized protein</fullName>
    </submittedName>
</protein>
<dbReference type="EMBL" id="PQXM01000544">
    <property type="protein sequence ID" value="TGO71648.1"/>
    <property type="molecule type" value="Genomic_DNA"/>
</dbReference>